<gene>
    <name evidence="1" type="ORF">COU09_00590</name>
</gene>
<organism evidence="1 2">
    <name type="scientific">Candidatus Harrisonbacteria bacterium CG10_big_fil_rev_8_21_14_0_10_44_23</name>
    <dbReference type="NCBI Taxonomy" id="1974585"/>
    <lineage>
        <taxon>Bacteria</taxon>
        <taxon>Candidatus Harrisoniibacteriota</taxon>
    </lineage>
</organism>
<reference evidence="2" key="1">
    <citation type="submission" date="2017-09" db="EMBL/GenBank/DDBJ databases">
        <title>Depth-based differentiation of microbial function through sediment-hosted aquifers and enrichment of novel symbionts in the deep terrestrial subsurface.</title>
        <authorList>
            <person name="Probst A.J."/>
            <person name="Ladd B."/>
            <person name="Jarett J.K."/>
            <person name="Geller-Mcgrath D.E."/>
            <person name="Sieber C.M.K."/>
            <person name="Emerson J.B."/>
            <person name="Anantharaman K."/>
            <person name="Thomas B.C."/>
            <person name="Malmstrom R."/>
            <person name="Stieglmeier M."/>
            <person name="Klingl A."/>
            <person name="Woyke T."/>
            <person name="Ryan C.M."/>
            <person name="Banfield J.F."/>
        </authorList>
    </citation>
    <scope>NUCLEOTIDE SEQUENCE [LARGE SCALE GENOMIC DNA]</scope>
</reference>
<proteinExistence type="predicted"/>
<dbReference type="EMBL" id="PFBB01000006">
    <property type="protein sequence ID" value="PIR88749.1"/>
    <property type="molecule type" value="Genomic_DNA"/>
</dbReference>
<name>A0A2H0UQP4_9BACT</name>
<evidence type="ECO:0000313" key="1">
    <source>
        <dbReference type="EMBL" id="PIR88749.1"/>
    </source>
</evidence>
<evidence type="ECO:0000313" key="2">
    <source>
        <dbReference type="Proteomes" id="UP000229615"/>
    </source>
</evidence>
<protein>
    <submittedName>
        <fullName evidence="1">Uncharacterized protein</fullName>
    </submittedName>
</protein>
<dbReference type="AlphaFoldDB" id="A0A2H0UQP4"/>
<dbReference type="Proteomes" id="UP000229615">
    <property type="component" value="Unassembled WGS sequence"/>
</dbReference>
<accession>A0A2H0UQP4</accession>
<comment type="caution">
    <text evidence="1">The sequence shown here is derived from an EMBL/GenBank/DDBJ whole genome shotgun (WGS) entry which is preliminary data.</text>
</comment>
<sequence>MATDLLLRVFFLVGSKKFIGDVMRKIPGTGRKKVRRSPRECAAIIEENAKFRIHIKKNKGLTNEVNLDGRLPVIAAALVESGAGSPMCWPSWETLWRPD</sequence>